<feature type="compositionally biased region" description="Polar residues" evidence="1">
    <location>
        <begin position="18"/>
        <end position="31"/>
    </location>
</feature>
<dbReference type="STRING" id="246197.MXAN_1069"/>
<dbReference type="EnsemblBacteria" id="ABF87162">
    <property type="protein sequence ID" value="ABF87162"/>
    <property type="gene ID" value="MXAN_1069"/>
</dbReference>
<proteinExistence type="predicted"/>
<keyword evidence="3" id="KW-1185">Reference proteome</keyword>
<dbReference type="Proteomes" id="UP000002402">
    <property type="component" value="Chromosome"/>
</dbReference>
<dbReference type="KEGG" id="mxa:MXAN_1069"/>
<gene>
    <name evidence="2" type="ordered locus">MXAN_1069</name>
</gene>
<name>Q1DDE4_MYXXD</name>
<dbReference type="EMBL" id="CP000113">
    <property type="protein sequence ID" value="ABF87162.1"/>
    <property type="molecule type" value="Genomic_DNA"/>
</dbReference>
<evidence type="ECO:0000313" key="3">
    <source>
        <dbReference type="Proteomes" id="UP000002402"/>
    </source>
</evidence>
<dbReference type="HOGENOM" id="CLU_3397537_0_0_7"/>
<evidence type="ECO:0000313" key="2">
    <source>
        <dbReference type="EMBL" id="ABF87162.1"/>
    </source>
</evidence>
<protein>
    <submittedName>
        <fullName evidence="2">Uncharacterized protein</fullName>
    </submittedName>
</protein>
<feature type="region of interest" description="Disordered" evidence="1">
    <location>
        <begin position="1"/>
        <end position="31"/>
    </location>
</feature>
<sequence length="31" mass="3385">MPLCGTGQKTGKGEWLRESTSGRSLFQQAET</sequence>
<accession>Q1DDE4</accession>
<dbReference type="AlphaFoldDB" id="Q1DDE4"/>
<evidence type="ECO:0000256" key="1">
    <source>
        <dbReference type="SAM" id="MobiDB-lite"/>
    </source>
</evidence>
<reference evidence="2 3" key="1">
    <citation type="journal article" date="2006" name="Proc. Natl. Acad. Sci. U.S.A.">
        <title>Evolution of sensory complexity recorded in a myxobacterial genome.</title>
        <authorList>
            <person name="Goldman B.S."/>
            <person name="Nierman W.C."/>
            <person name="Kaiser D."/>
            <person name="Slater S.C."/>
            <person name="Durkin A.S."/>
            <person name="Eisen J.A."/>
            <person name="Ronning C.M."/>
            <person name="Barbazuk W.B."/>
            <person name="Blanchard M."/>
            <person name="Field C."/>
            <person name="Halling C."/>
            <person name="Hinkle G."/>
            <person name="Iartchuk O."/>
            <person name="Kim H.S."/>
            <person name="Mackenzie C."/>
            <person name="Madupu R."/>
            <person name="Miller N."/>
            <person name="Shvartsbeyn A."/>
            <person name="Sullivan S.A."/>
            <person name="Vaudin M."/>
            <person name="Wiegand R."/>
            <person name="Kaplan H.B."/>
        </authorList>
    </citation>
    <scope>NUCLEOTIDE SEQUENCE [LARGE SCALE GENOMIC DNA]</scope>
    <source>
        <strain evidence="3">DK1622</strain>
    </source>
</reference>
<organism evidence="2 3">
    <name type="scientific">Myxococcus xanthus (strain DK1622)</name>
    <dbReference type="NCBI Taxonomy" id="246197"/>
    <lineage>
        <taxon>Bacteria</taxon>
        <taxon>Pseudomonadati</taxon>
        <taxon>Myxococcota</taxon>
        <taxon>Myxococcia</taxon>
        <taxon>Myxococcales</taxon>
        <taxon>Cystobacterineae</taxon>
        <taxon>Myxococcaceae</taxon>
        <taxon>Myxococcus</taxon>
    </lineage>
</organism>